<dbReference type="InterPro" id="IPR002182">
    <property type="entry name" value="NB-ARC"/>
</dbReference>
<keyword evidence="2" id="KW-0433">Leucine-rich repeat</keyword>
<evidence type="ECO:0000256" key="6">
    <source>
        <dbReference type="ARBA" id="ARBA00022840"/>
    </source>
</evidence>
<dbReference type="InParanoid" id="A0A059BLU2"/>
<keyword evidence="5" id="KW-0611">Plant defense</keyword>
<accession>A0A059BLU2</accession>
<dbReference type="GO" id="GO:0043531">
    <property type="term" value="F:ADP binding"/>
    <property type="evidence" value="ECO:0007669"/>
    <property type="project" value="InterPro"/>
</dbReference>
<dbReference type="EMBL" id="KK198758">
    <property type="protein sequence ID" value="KCW67063.1"/>
    <property type="molecule type" value="Genomic_DNA"/>
</dbReference>
<evidence type="ECO:0000256" key="4">
    <source>
        <dbReference type="ARBA" id="ARBA00022741"/>
    </source>
</evidence>
<evidence type="ECO:0000256" key="3">
    <source>
        <dbReference type="ARBA" id="ARBA00022737"/>
    </source>
</evidence>
<dbReference type="Pfam" id="PF23247">
    <property type="entry name" value="LRR_RPS2"/>
    <property type="match status" value="2"/>
</dbReference>
<dbReference type="Gene3D" id="1.10.8.430">
    <property type="entry name" value="Helical domain of apoptotic protease-activating factors"/>
    <property type="match status" value="1"/>
</dbReference>
<dbReference type="InterPro" id="IPR032675">
    <property type="entry name" value="LRR_dom_sf"/>
</dbReference>
<name>A0A059BLU2_EUCGR</name>
<keyword evidence="6" id="KW-0067">ATP-binding</keyword>
<dbReference type="Gene3D" id="3.80.10.10">
    <property type="entry name" value="Ribonuclease Inhibitor"/>
    <property type="match status" value="4"/>
</dbReference>
<dbReference type="InterPro" id="IPR057135">
    <property type="entry name" value="At4g27190-like_LRR"/>
</dbReference>
<evidence type="ECO:0000256" key="1">
    <source>
        <dbReference type="ARBA" id="ARBA00008894"/>
    </source>
</evidence>
<dbReference type="PRINTS" id="PR00364">
    <property type="entry name" value="DISEASERSIST"/>
</dbReference>
<dbReference type="InterPro" id="IPR042197">
    <property type="entry name" value="Apaf_helical"/>
</dbReference>
<dbReference type="InterPro" id="IPR050905">
    <property type="entry name" value="Plant_NBS-LRR"/>
</dbReference>
<dbReference type="GO" id="GO:0005524">
    <property type="term" value="F:ATP binding"/>
    <property type="evidence" value="ECO:0007669"/>
    <property type="project" value="UniProtKB-KW"/>
</dbReference>
<proteinExistence type="inferred from homology"/>
<dbReference type="PANTHER" id="PTHR33463:SF221">
    <property type="entry name" value="LEUCINE-RICH REPEAT DOMAIN, L DOMAIN-CONTAINING PROTEIN"/>
    <property type="match status" value="1"/>
</dbReference>
<keyword evidence="4" id="KW-0547">Nucleotide-binding</keyword>
<dbReference type="GO" id="GO:0006952">
    <property type="term" value="P:defense response"/>
    <property type="evidence" value="ECO:0007669"/>
    <property type="project" value="UniProtKB-KW"/>
</dbReference>
<sequence length="1300" mass="147778">MLDARTDDALVDSRSGIFKLVGEYTSTLKRKLEELSNRVADLDEQWCSKSKRIKDWSMDRAFREGKSFFAQQVERVDDLSKEVEEILGHCSFQKGLTTHAVRCRKSSPLVTTKLVGAKGERTVKGICDYLMEEESNIIGIYGMGGVGKTAILMHVHNRVLENPAFNDVFWVTIPQEFSICELQDEIANAIRLDNLSKDRDIRRRASILNRHLKKKRSILILDDLWMHFNFEDVGIPVEKGGIKLILITRSLDVCDKMLCQKQIKIEPLYRSGAWDLFLNKLCFGRVLPSEVKKIASSIVDKFWGLPLGIIEIATHMRGVKEVHEWKDLLQKLENSMMELNVFKKLKLSYMNLGNIQVQHCFLHLIFCFERDYFEYGFSKKVLIESFIDEGLLSGIATRQELHNQGKIILDKIKKACLGVDIDEGVSVHPLIRDMALQIVTTTTHMVKANMELKEIPKDKFWTDHLEKVFLQSNNIKEIPYGISPNCPKLTRLSLNNNVSLEAIHESFFKHMKGLKVLDLSKTKITELPDTISHLESLEALLLQECEGLRYIPRVRKLGSLKKLDLFGCAMLEEVPEVMEMLVKLTYLDLLGTNIKALPEGVLGKLVNLQYPVINCIMEREEEIELTGVEGLYGSIPDVETFNEYMSFLEQNSSQPYDLALSASRNYFHWDMQERRIIIESCHSIAARVDGEIGGDGHALLPKNVQVLEVRWCDEVTRLCEVGPFDNLEELVIEKWEKLEELGAVRFPLLRRLNITGCSKLKHLLQVGEGLPRLQWFKIEGSEELEGINIVAPFLYGIEVYGCPNMKRVVEFEWLDTRLPNLRSIKIKNCEKLEEIIGGLVMLIGKTYCLTKIEIQGCNNLKMVLLMQHMSLHLPFLREISVQDCKGIEVIIGTIPNMTQPYFLHLTHLTLSNLPELKSICDGTMNCLSIESINIKFCPKLNGLPYPPPFRRPIWIDCLTWQSLERDHSPFPPSLEHLARFLARGEGVSDQRIVKYIKSCDSLVARVDGEIGGDGCNLLLKNVQVLIVGRGSGVTSLSKVGPLKNLEDLTIQGWEKLEELGAIHFPHLQKLNITQCSKLKHLSVEGQGLPRLEWFKIEGSKELEGIDLAAPNLNYMEVSECPKMKRVVEWNWLAIDLPKLKFIGIFNCEKLEQIIGGAPLPSGATCLLTYLEINQCNNIKGVLLTYDMLLCLPFLRQITVENYTGIEVIIGNASMMRPDYSGNLTHLTLCSLPELKSICDCMRTGICCNIQFIEISDCPKLKRIPLPLHSRQLYNGLPSPPPSLVQILIDRQTCQIVESNS</sequence>
<dbReference type="SMART" id="SM00369">
    <property type="entry name" value="LRR_TYP"/>
    <property type="match status" value="4"/>
</dbReference>
<feature type="domain" description="Disease resistance protein At4g27190-like leucine-rich repeats" evidence="8">
    <location>
        <begin position="1158"/>
        <end position="1263"/>
    </location>
</feature>
<dbReference type="PANTHER" id="PTHR33463">
    <property type="entry name" value="NB-ARC DOMAIN-CONTAINING PROTEIN-RELATED"/>
    <property type="match status" value="1"/>
</dbReference>
<feature type="domain" description="Disease resistance protein At4g27190-like leucine-rich repeats" evidence="8">
    <location>
        <begin position="848"/>
        <end position="941"/>
    </location>
</feature>
<dbReference type="InterPro" id="IPR001611">
    <property type="entry name" value="Leu-rich_rpt"/>
</dbReference>
<evidence type="ECO:0000259" key="8">
    <source>
        <dbReference type="Pfam" id="PF23247"/>
    </source>
</evidence>
<dbReference type="Gramene" id="KCW67063">
    <property type="protein sequence ID" value="KCW67063"/>
    <property type="gene ID" value="EUGRSUZ_F00837"/>
</dbReference>
<dbReference type="SUPFAM" id="SSF52540">
    <property type="entry name" value="P-loop containing nucleoside triphosphate hydrolases"/>
    <property type="match status" value="1"/>
</dbReference>
<reference evidence="9" key="1">
    <citation type="submission" date="2013-07" db="EMBL/GenBank/DDBJ databases">
        <title>The genome of Eucalyptus grandis.</title>
        <authorList>
            <person name="Schmutz J."/>
            <person name="Hayes R."/>
            <person name="Myburg A."/>
            <person name="Tuskan G."/>
            <person name="Grattapaglia D."/>
            <person name="Rokhsar D.S."/>
        </authorList>
    </citation>
    <scope>NUCLEOTIDE SEQUENCE</scope>
    <source>
        <tissue evidence="9">Leaf extractions</tissue>
    </source>
</reference>
<dbReference type="Gene3D" id="3.40.50.300">
    <property type="entry name" value="P-loop containing nucleotide triphosphate hydrolases"/>
    <property type="match status" value="1"/>
</dbReference>
<dbReference type="Pfam" id="PF00931">
    <property type="entry name" value="NB-ARC"/>
    <property type="match status" value="1"/>
</dbReference>
<evidence type="ECO:0000313" key="9">
    <source>
        <dbReference type="EMBL" id="KCW67063.1"/>
    </source>
</evidence>
<dbReference type="SUPFAM" id="SSF52058">
    <property type="entry name" value="L domain-like"/>
    <property type="match status" value="2"/>
</dbReference>
<gene>
    <name evidence="9" type="ORF">EUGRSUZ_F00837</name>
</gene>
<protein>
    <submittedName>
        <fullName evidence="9">Uncharacterized protein</fullName>
    </submittedName>
</protein>
<organism evidence="9">
    <name type="scientific">Eucalyptus grandis</name>
    <name type="common">Flooded gum</name>
    <dbReference type="NCBI Taxonomy" id="71139"/>
    <lineage>
        <taxon>Eukaryota</taxon>
        <taxon>Viridiplantae</taxon>
        <taxon>Streptophyta</taxon>
        <taxon>Embryophyta</taxon>
        <taxon>Tracheophyta</taxon>
        <taxon>Spermatophyta</taxon>
        <taxon>Magnoliopsida</taxon>
        <taxon>eudicotyledons</taxon>
        <taxon>Gunneridae</taxon>
        <taxon>Pentapetalae</taxon>
        <taxon>rosids</taxon>
        <taxon>malvids</taxon>
        <taxon>Myrtales</taxon>
        <taxon>Myrtaceae</taxon>
        <taxon>Myrtoideae</taxon>
        <taxon>Eucalypteae</taxon>
        <taxon>Eucalyptus</taxon>
    </lineage>
</organism>
<evidence type="ECO:0000256" key="2">
    <source>
        <dbReference type="ARBA" id="ARBA00022614"/>
    </source>
</evidence>
<comment type="similarity">
    <text evidence="1">Belongs to the disease resistance NB-LRR family.</text>
</comment>
<dbReference type="FunFam" id="3.40.50.300:FF:001091">
    <property type="entry name" value="Probable disease resistance protein At1g61300"/>
    <property type="match status" value="1"/>
</dbReference>
<dbReference type="InterPro" id="IPR003591">
    <property type="entry name" value="Leu-rich_rpt_typical-subtyp"/>
</dbReference>
<dbReference type="Pfam" id="PF13855">
    <property type="entry name" value="LRR_8"/>
    <property type="match status" value="1"/>
</dbReference>
<evidence type="ECO:0000256" key="5">
    <source>
        <dbReference type="ARBA" id="ARBA00022821"/>
    </source>
</evidence>
<keyword evidence="3" id="KW-0677">Repeat</keyword>
<dbReference type="InterPro" id="IPR027417">
    <property type="entry name" value="P-loop_NTPase"/>
</dbReference>
<evidence type="ECO:0000259" key="7">
    <source>
        <dbReference type="Pfam" id="PF00931"/>
    </source>
</evidence>
<feature type="domain" description="NB-ARC" evidence="7">
    <location>
        <begin position="120"/>
        <end position="280"/>
    </location>
</feature>